<dbReference type="STRING" id="84588.SYNW1045"/>
<gene>
    <name evidence="1" type="ordered locus">SYNW1045</name>
</gene>
<protein>
    <submittedName>
        <fullName evidence="1">Uncharacterized protein</fullName>
    </submittedName>
</protein>
<reference evidence="1 2" key="1">
    <citation type="journal article" date="2003" name="Nature">
        <title>The genome of a motile marine Synechococcus.</title>
        <authorList>
            <person name="Palenik B."/>
            <person name="Brahamsha B."/>
            <person name="Larimer F."/>
            <person name="Land M."/>
            <person name="Hauser L."/>
            <person name="Chain P."/>
            <person name="Lamerdin J."/>
            <person name="Regala W."/>
            <person name="Allen E.A."/>
            <person name="McCarren J."/>
            <person name="Paulsen I."/>
            <person name="Dufresne A."/>
            <person name="Partensky F."/>
            <person name="Webb E."/>
            <person name="Waterbury J."/>
        </authorList>
    </citation>
    <scope>NUCLEOTIDE SEQUENCE [LARGE SCALE GENOMIC DNA]</scope>
    <source>
        <strain evidence="1 2">WH8102</strain>
    </source>
</reference>
<accession>Q7U7E0</accession>
<proteinExistence type="predicted"/>
<dbReference type="Proteomes" id="UP000001422">
    <property type="component" value="Chromosome"/>
</dbReference>
<keyword evidence="2" id="KW-1185">Reference proteome</keyword>
<dbReference type="KEGG" id="syw:SYNW1045"/>
<dbReference type="HOGENOM" id="CLU_1937105_0_0_3"/>
<evidence type="ECO:0000313" key="1">
    <source>
        <dbReference type="EMBL" id="CAE07560.1"/>
    </source>
</evidence>
<dbReference type="AlphaFoldDB" id="Q7U7E0"/>
<name>Q7U7E0_PARMW</name>
<organism evidence="1 2">
    <name type="scientific">Parasynechococcus marenigrum (strain WH8102)</name>
    <dbReference type="NCBI Taxonomy" id="84588"/>
    <lineage>
        <taxon>Bacteria</taxon>
        <taxon>Bacillati</taxon>
        <taxon>Cyanobacteriota</taxon>
        <taxon>Cyanophyceae</taxon>
        <taxon>Synechococcales</taxon>
        <taxon>Prochlorococcaceae</taxon>
        <taxon>Parasynechococcus</taxon>
        <taxon>Parasynechococcus marenigrum</taxon>
    </lineage>
</organism>
<dbReference type="EMBL" id="BX569691">
    <property type="protein sequence ID" value="CAE07560.1"/>
    <property type="molecule type" value="Genomic_DNA"/>
</dbReference>
<sequence>MADSPYLVALALIDQGGRRALPLAGKSQAVVAAEGDAPDQLGKELALDLLLRVWQRSDDGPLQRAAAADSLLLVELPMERLPEDLPQIKADWLSSGDTTACLEALKRISSRAWRLSSEKFKPVALTPLW</sequence>
<dbReference type="RefSeq" id="WP_011127910.1">
    <property type="nucleotide sequence ID" value="NC_005070.1"/>
</dbReference>
<dbReference type="eggNOG" id="ENOG5033ZG3">
    <property type="taxonomic scope" value="Bacteria"/>
</dbReference>
<evidence type="ECO:0000313" key="2">
    <source>
        <dbReference type="Proteomes" id="UP000001422"/>
    </source>
</evidence>